<dbReference type="Gene3D" id="3.90.870.10">
    <property type="entry name" value="DHBP synthase"/>
    <property type="match status" value="1"/>
</dbReference>
<reference evidence="1 2" key="1">
    <citation type="submission" date="2020-11" db="EMBL/GenBank/DDBJ databases">
        <authorList>
            <person name="Peeters C."/>
        </authorList>
    </citation>
    <scope>NUCLEOTIDE SEQUENCE [LARGE SCALE GENOMIC DNA]</scope>
    <source>
        <strain evidence="1 2">LMG 8286</strain>
    </source>
</reference>
<evidence type="ECO:0008006" key="3">
    <source>
        <dbReference type="Google" id="ProtNLM"/>
    </source>
</evidence>
<accession>A0ABM8Q536</accession>
<evidence type="ECO:0000313" key="2">
    <source>
        <dbReference type="Proteomes" id="UP000789359"/>
    </source>
</evidence>
<keyword evidence="2" id="KW-1185">Reference proteome</keyword>
<dbReference type="EMBL" id="CAJHOE010000002">
    <property type="protein sequence ID" value="CAD7287930.1"/>
    <property type="molecule type" value="Genomic_DNA"/>
</dbReference>
<protein>
    <recommendedName>
        <fullName evidence="3">Sua5 YciO YrdC YwlC family protein</fullName>
    </recommendedName>
</protein>
<comment type="caution">
    <text evidence="1">The sequence shown here is derived from an EMBL/GenBank/DDBJ whole genome shotgun (WGS) entry which is preliminary data.</text>
</comment>
<gene>
    <name evidence="1" type="ORF">LMG8286_01017</name>
</gene>
<dbReference type="Proteomes" id="UP000789359">
    <property type="component" value="Unassembled WGS sequence"/>
</dbReference>
<dbReference type="RefSeq" id="WP_230056787.1">
    <property type="nucleotide sequence ID" value="NZ_CAJHOE010000002.1"/>
</dbReference>
<dbReference type="InterPro" id="IPR017945">
    <property type="entry name" value="DHBP_synth_RibB-like_a/b_dom"/>
</dbReference>
<proteinExistence type="predicted"/>
<name>A0ABM8Q536_9BACT</name>
<sequence length="140" mass="16408">MIYLAQTDTTAGFLSKDLRKINAIKARLVDKPCLIATAKFSELNKLVRVPNRYKNFVRKAKKTTFLYPNKRAIRVVKNCEHEKFLLQFDWLYSTSANLHGLKFDENWAKSVVDIIVDKQLFEGKSSKMYKISHRKLLKIR</sequence>
<dbReference type="SUPFAM" id="SSF55821">
    <property type="entry name" value="YrdC/RibB"/>
    <property type="match status" value="1"/>
</dbReference>
<evidence type="ECO:0000313" key="1">
    <source>
        <dbReference type="EMBL" id="CAD7287930.1"/>
    </source>
</evidence>
<organism evidence="1 2">
    <name type="scientific">Campylobacter suis</name>
    <dbReference type="NCBI Taxonomy" id="2790657"/>
    <lineage>
        <taxon>Bacteria</taxon>
        <taxon>Pseudomonadati</taxon>
        <taxon>Campylobacterota</taxon>
        <taxon>Epsilonproteobacteria</taxon>
        <taxon>Campylobacterales</taxon>
        <taxon>Campylobacteraceae</taxon>
        <taxon>Campylobacter</taxon>
    </lineage>
</organism>